<dbReference type="OrthoDB" id="8576090at2"/>
<name>A0A370FRC9_9BURK</name>
<keyword evidence="3" id="KW-0808">Transferase</keyword>
<dbReference type="InterPro" id="IPR000120">
    <property type="entry name" value="Amidase"/>
</dbReference>
<dbReference type="EMBL" id="QQAV01000001">
    <property type="protein sequence ID" value="RDI29421.1"/>
    <property type="molecule type" value="Genomic_DNA"/>
</dbReference>
<organism evidence="3 4">
    <name type="scientific">Pseudacidovorax intermedius</name>
    <dbReference type="NCBI Taxonomy" id="433924"/>
    <lineage>
        <taxon>Bacteria</taxon>
        <taxon>Pseudomonadati</taxon>
        <taxon>Pseudomonadota</taxon>
        <taxon>Betaproteobacteria</taxon>
        <taxon>Burkholderiales</taxon>
        <taxon>Comamonadaceae</taxon>
        <taxon>Pseudacidovorax</taxon>
    </lineage>
</organism>
<feature type="domain" description="Amidase" evidence="2">
    <location>
        <begin position="27"/>
        <end position="440"/>
    </location>
</feature>
<dbReference type="PANTHER" id="PTHR11895:SF7">
    <property type="entry name" value="GLUTAMYL-TRNA(GLN) AMIDOTRANSFERASE SUBUNIT A, MITOCHONDRIAL"/>
    <property type="match status" value="1"/>
</dbReference>
<evidence type="ECO:0000313" key="4">
    <source>
        <dbReference type="Proteomes" id="UP000255265"/>
    </source>
</evidence>
<evidence type="ECO:0000313" key="3">
    <source>
        <dbReference type="EMBL" id="RDI29421.1"/>
    </source>
</evidence>
<evidence type="ECO:0000259" key="2">
    <source>
        <dbReference type="Pfam" id="PF01425"/>
    </source>
</evidence>
<protein>
    <submittedName>
        <fullName evidence="3">Aspartyl-tRNA(Asn)/glutamyl-tRNA(Gln) amidotransferase subunit A</fullName>
    </submittedName>
</protein>
<dbReference type="AlphaFoldDB" id="A0A370FRC9"/>
<evidence type="ECO:0000256" key="1">
    <source>
        <dbReference type="ARBA" id="ARBA00009199"/>
    </source>
</evidence>
<dbReference type="PANTHER" id="PTHR11895">
    <property type="entry name" value="TRANSAMIDASE"/>
    <property type="match status" value="1"/>
</dbReference>
<dbReference type="InterPro" id="IPR023631">
    <property type="entry name" value="Amidase_dom"/>
</dbReference>
<proteinExistence type="inferred from homology"/>
<dbReference type="GO" id="GO:0016740">
    <property type="term" value="F:transferase activity"/>
    <property type="evidence" value="ECO:0007669"/>
    <property type="project" value="UniProtKB-KW"/>
</dbReference>
<comment type="caution">
    <text evidence="3">The sequence shown here is derived from an EMBL/GenBank/DDBJ whole genome shotgun (WGS) entry which is preliminary data.</text>
</comment>
<gene>
    <name evidence="3" type="ORF">DFR41_1011177</name>
</gene>
<dbReference type="InterPro" id="IPR036928">
    <property type="entry name" value="AS_sf"/>
</dbReference>
<accession>A0A370FRC9</accession>
<dbReference type="SUPFAM" id="SSF75304">
    <property type="entry name" value="Amidase signature (AS) enzymes"/>
    <property type="match status" value="1"/>
</dbReference>
<comment type="similarity">
    <text evidence="1">Belongs to the amidase family.</text>
</comment>
<dbReference type="Proteomes" id="UP000255265">
    <property type="component" value="Unassembled WGS sequence"/>
</dbReference>
<reference evidence="3 4" key="1">
    <citation type="submission" date="2018-07" db="EMBL/GenBank/DDBJ databases">
        <title>Genomic Encyclopedia of Type Strains, Phase IV (KMG-IV): sequencing the most valuable type-strain genomes for metagenomic binning, comparative biology and taxonomic classification.</title>
        <authorList>
            <person name="Goeker M."/>
        </authorList>
    </citation>
    <scope>NUCLEOTIDE SEQUENCE [LARGE SCALE GENOMIC DNA]</scope>
    <source>
        <strain evidence="3 4">DSM 21352</strain>
    </source>
</reference>
<dbReference type="Gene3D" id="3.90.1300.10">
    <property type="entry name" value="Amidase signature (AS) domain"/>
    <property type="match status" value="1"/>
</dbReference>
<dbReference type="Pfam" id="PF01425">
    <property type="entry name" value="Amidase"/>
    <property type="match status" value="1"/>
</dbReference>
<sequence length="467" mass="48500">MTGTSAWQMSAEALSQAYARRTLSPVEALQSVLERADTVHPVLNALVVRDDAAALAAAQASEARWQRGAPLSPLDGVPLTVKDNLPVAGLPCRWGSRLFADHWPARDESPVARLRAGGMVILGKTNVPEFTLQGYTDNPLFGPTGNPWAPALTPGGSSGGAVAAVAAGIGPLALGTDGGGSIRRPCGFTGLYGFKPGRGMVPRADGLPALLPGLEEAGPIARSMGDLRRALRLLAPRLTPRHDTPGPLRIAYWRAIGDSPVDAAILARSDAAAERLQAMGHTVAVQPSLPEVEAFNRQAWPVIASTGLAAVLHERIDGHDEDALTPAMAALLAQGRNHSAVDLFQAQALQRALAQALQGLFAQHDLLLTPASAALPWPADQSHPATIAGQPVDGRGHAVFTAFVNGAGLPALAVPAGPTEDGLPVGLQLVAPRGGDALLCAVGAMWEREAAPAWCWPPALDKEELPS</sequence>
<keyword evidence="4" id="KW-1185">Reference proteome</keyword>
<dbReference type="STRING" id="433924.NS331_17745"/>
<dbReference type="RefSeq" id="WP_114802002.1">
    <property type="nucleotide sequence ID" value="NZ_QQAV01000001.1"/>
</dbReference>